<reference evidence="2" key="1">
    <citation type="submission" date="2023-03" db="EMBL/GenBank/DDBJ databases">
        <title>Edaphobacter sp.</title>
        <authorList>
            <person name="Huber K.J."/>
            <person name="Papendorf J."/>
            <person name="Pilke C."/>
            <person name="Bunk B."/>
            <person name="Sproeer C."/>
            <person name="Pester M."/>
        </authorList>
    </citation>
    <scope>NUCLEOTIDE SEQUENCE</scope>
    <source>
        <strain evidence="2">DSM 110680</strain>
    </source>
</reference>
<organism evidence="2">
    <name type="scientific">Telmatobacter sp. DSM 110680</name>
    <dbReference type="NCBI Taxonomy" id="3036704"/>
    <lineage>
        <taxon>Bacteria</taxon>
        <taxon>Pseudomonadati</taxon>
        <taxon>Acidobacteriota</taxon>
        <taxon>Terriglobia</taxon>
        <taxon>Terriglobales</taxon>
        <taxon>Acidobacteriaceae</taxon>
        <taxon>Telmatobacter</taxon>
    </lineage>
</organism>
<gene>
    <name evidence="2" type="ORF">P8935_07830</name>
</gene>
<dbReference type="AlphaFoldDB" id="A0AAU7DPI8"/>
<dbReference type="NCBIfam" id="TIGR03436">
    <property type="entry name" value="acidobact_VWFA"/>
    <property type="match status" value="1"/>
</dbReference>
<dbReference type="InterPro" id="IPR017802">
    <property type="entry name" value="VWFA-rel_acidobac-type"/>
</dbReference>
<keyword evidence="1" id="KW-1133">Transmembrane helix</keyword>
<protein>
    <submittedName>
        <fullName evidence="2">VWA domain-containing protein</fullName>
    </submittedName>
</protein>
<dbReference type="EMBL" id="CP121196">
    <property type="protein sequence ID" value="XBH19215.1"/>
    <property type="molecule type" value="Genomic_DNA"/>
</dbReference>
<keyword evidence="1" id="KW-0812">Transmembrane</keyword>
<evidence type="ECO:0000313" key="2">
    <source>
        <dbReference type="EMBL" id="XBH19215.1"/>
    </source>
</evidence>
<accession>A0AAU7DPI8</accession>
<keyword evidence="1" id="KW-0472">Membrane</keyword>
<evidence type="ECO:0000256" key="1">
    <source>
        <dbReference type="SAM" id="Phobius"/>
    </source>
</evidence>
<feature type="transmembrane region" description="Helical" evidence="1">
    <location>
        <begin position="12"/>
        <end position="34"/>
    </location>
</feature>
<dbReference type="RefSeq" id="WP_348264430.1">
    <property type="nucleotide sequence ID" value="NZ_CP121196.1"/>
</dbReference>
<sequence>MGLDNVAVVVQASIARLVIGLIVLLTGCSVAMVAQGNPATPQHRDTDDPALTHRLSPKATSSIIAEGKIKLDVVVDDGAGKPVLELQPWDFKVFDNNRVRKVLSFRAYDGVTVMPDPPVEVILVMDTLNLPFQQVAFVRGEVDQFLRQNGGKLKQPLTLVLLTDAGIRFQPRPSTDGNAIASVVDGIKGSVSVINSAMGGDGYVERFQRSAKAMDNIAQNEARKPGRKLLIWVGPGWPILNRPSDGYSDREQRRNFDNIVELSTALRQARITAYSVAPSSAATPNTLLYKSFLNPVKTYRDADFGNMALKVLVTQTGGKILGPDNDLAGQISRCIEDANAFYRISFDPPAAVHADEYHDLRVTVDKPETMVRTSSGYYNQPAEH</sequence>
<proteinExistence type="predicted"/>
<name>A0AAU7DPI8_9BACT</name>